<dbReference type="PROSITE" id="PS50089">
    <property type="entry name" value="ZF_RING_2"/>
    <property type="match status" value="1"/>
</dbReference>
<comment type="pathway">
    <text evidence="2">Protein modification; protein ubiquitination.</text>
</comment>
<dbReference type="SUPFAM" id="SSF57850">
    <property type="entry name" value="RING/U-box"/>
    <property type="match status" value="1"/>
</dbReference>
<reference evidence="10 11" key="1">
    <citation type="submission" date="2024-10" db="EMBL/GenBank/DDBJ databases">
        <title>Updated reference genomes for cyclostephanoid diatoms.</title>
        <authorList>
            <person name="Roberts W.R."/>
            <person name="Alverson A.J."/>
        </authorList>
    </citation>
    <scope>NUCLEOTIDE SEQUENCE [LARGE SCALE GENOMIC DNA]</scope>
    <source>
        <strain evidence="10 11">AJA276-08</strain>
    </source>
</reference>
<dbReference type="PANTHER" id="PTHR46076:SF3">
    <property type="entry name" value="E3 UBIQUITIN-PROTEIN LIGASE RING1"/>
    <property type="match status" value="1"/>
</dbReference>
<evidence type="ECO:0000256" key="1">
    <source>
        <dbReference type="ARBA" id="ARBA00000900"/>
    </source>
</evidence>
<evidence type="ECO:0000313" key="11">
    <source>
        <dbReference type="Proteomes" id="UP001530315"/>
    </source>
</evidence>
<comment type="caution">
    <text evidence="10">The sequence shown here is derived from an EMBL/GenBank/DDBJ whole genome shotgun (WGS) entry which is preliminary data.</text>
</comment>
<accession>A0ABD3MJ71</accession>
<comment type="catalytic activity">
    <reaction evidence="1">
        <text>S-ubiquitinyl-[E2 ubiquitin-conjugating enzyme]-L-cysteine + [acceptor protein]-L-lysine = [E2 ubiquitin-conjugating enzyme]-L-cysteine + N(6)-ubiquitinyl-[acceptor protein]-L-lysine.</text>
        <dbReference type="EC" id="2.3.2.27"/>
    </reaction>
</comment>
<dbReference type="PROSITE" id="PS00518">
    <property type="entry name" value="ZF_RING_1"/>
    <property type="match status" value="1"/>
</dbReference>
<dbReference type="InterPro" id="IPR001841">
    <property type="entry name" value="Znf_RING"/>
</dbReference>
<dbReference type="Pfam" id="PF13923">
    <property type="entry name" value="zf-C3HC4_2"/>
    <property type="match status" value="1"/>
</dbReference>
<dbReference type="InterPro" id="IPR043540">
    <property type="entry name" value="RING1/RING2"/>
</dbReference>
<evidence type="ECO:0000256" key="8">
    <source>
        <dbReference type="PROSITE-ProRule" id="PRU00175"/>
    </source>
</evidence>
<evidence type="ECO:0000256" key="2">
    <source>
        <dbReference type="ARBA" id="ARBA00004906"/>
    </source>
</evidence>
<evidence type="ECO:0000256" key="5">
    <source>
        <dbReference type="ARBA" id="ARBA00022723"/>
    </source>
</evidence>
<dbReference type="EC" id="2.3.2.27" evidence="3"/>
<evidence type="ECO:0000256" key="6">
    <source>
        <dbReference type="ARBA" id="ARBA00022771"/>
    </source>
</evidence>
<dbReference type="CDD" id="cd16531">
    <property type="entry name" value="RING-HC_RING1-like"/>
    <property type="match status" value="1"/>
</dbReference>
<dbReference type="GO" id="GO:0061630">
    <property type="term" value="F:ubiquitin protein ligase activity"/>
    <property type="evidence" value="ECO:0007669"/>
    <property type="project" value="UniProtKB-EC"/>
</dbReference>
<evidence type="ECO:0000256" key="3">
    <source>
        <dbReference type="ARBA" id="ARBA00012483"/>
    </source>
</evidence>
<dbReference type="Gene3D" id="3.30.40.10">
    <property type="entry name" value="Zinc/RING finger domain, C3HC4 (zinc finger)"/>
    <property type="match status" value="1"/>
</dbReference>
<dbReference type="InterPro" id="IPR013083">
    <property type="entry name" value="Znf_RING/FYVE/PHD"/>
</dbReference>
<keyword evidence="4" id="KW-0808">Transferase</keyword>
<name>A0ABD3MJ71_9STRA</name>
<protein>
    <recommendedName>
        <fullName evidence="3">RING-type E3 ubiquitin transferase</fullName>
        <ecNumber evidence="3">2.3.2.27</ecNumber>
    </recommendedName>
</protein>
<dbReference type="Gene3D" id="3.10.20.90">
    <property type="entry name" value="Phosphatidylinositol 3-kinase Catalytic Subunit, Chain A, domain 1"/>
    <property type="match status" value="1"/>
</dbReference>
<evidence type="ECO:0000256" key="7">
    <source>
        <dbReference type="ARBA" id="ARBA00022833"/>
    </source>
</evidence>
<evidence type="ECO:0000259" key="9">
    <source>
        <dbReference type="PROSITE" id="PS50089"/>
    </source>
</evidence>
<feature type="domain" description="RING-type" evidence="9">
    <location>
        <begin position="73"/>
        <end position="113"/>
    </location>
</feature>
<keyword evidence="11" id="KW-1185">Reference proteome</keyword>
<keyword evidence="6 8" id="KW-0863">Zinc-finger</keyword>
<sequence length="305" mass="35422">MSKRPPTHPNPPAPPANAGEELVVFNPVSKWQEYVEVPGLTLFDIHREPRRENEDPDARVRIQLKVLGPEFHCPVCLGYIRNTRIVKECLHRFCYDCIEKCLRVGKKQCPQCRIHIPSRRSFRPDTNFDELIKSIYGDIEELEKLEELEIEKLNKKNMNNAYAESRKRGMLHQAEQRKRKAAIPGLLGETVTPPARGNAGLKESPLIEIILRRHPQETAVDRLRKEYIRTSKEMTMETLKIFLGRKLGYSPYQHFQILAIADEDAVVLPNDITLAVVHREICDNPMNREMILYYRILPEIFDYTG</sequence>
<evidence type="ECO:0000256" key="4">
    <source>
        <dbReference type="ARBA" id="ARBA00022679"/>
    </source>
</evidence>
<organism evidence="10 11">
    <name type="scientific">Stephanodiscus triporus</name>
    <dbReference type="NCBI Taxonomy" id="2934178"/>
    <lineage>
        <taxon>Eukaryota</taxon>
        <taxon>Sar</taxon>
        <taxon>Stramenopiles</taxon>
        <taxon>Ochrophyta</taxon>
        <taxon>Bacillariophyta</taxon>
        <taxon>Coscinodiscophyceae</taxon>
        <taxon>Thalassiosirophycidae</taxon>
        <taxon>Stephanodiscales</taxon>
        <taxon>Stephanodiscaceae</taxon>
        <taxon>Stephanodiscus</taxon>
    </lineage>
</organism>
<dbReference type="GO" id="GO:0008270">
    <property type="term" value="F:zinc ion binding"/>
    <property type="evidence" value="ECO:0007669"/>
    <property type="project" value="UniProtKB-KW"/>
</dbReference>
<dbReference type="EMBL" id="JALLAZ020001786">
    <property type="protein sequence ID" value="KAL3763989.1"/>
    <property type="molecule type" value="Genomic_DNA"/>
</dbReference>
<keyword evidence="7" id="KW-0862">Zinc</keyword>
<dbReference type="Proteomes" id="UP001530315">
    <property type="component" value="Unassembled WGS sequence"/>
</dbReference>
<gene>
    <name evidence="10" type="ORF">ACHAW5_007608</name>
</gene>
<proteinExistence type="predicted"/>
<dbReference type="SMART" id="SM00184">
    <property type="entry name" value="RING"/>
    <property type="match status" value="1"/>
</dbReference>
<dbReference type="PANTHER" id="PTHR46076">
    <property type="entry name" value="E3 UBIQUITIN-PROTEIN LIGASE RING1 / RING 2 FAMILY MEMBER"/>
    <property type="match status" value="1"/>
</dbReference>
<dbReference type="AlphaFoldDB" id="A0ABD3MJ71"/>
<dbReference type="InterPro" id="IPR017907">
    <property type="entry name" value="Znf_RING_CS"/>
</dbReference>
<evidence type="ECO:0000313" key="10">
    <source>
        <dbReference type="EMBL" id="KAL3763989.1"/>
    </source>
</evidence>
<keyword evidence="5" id="KW-0479">Metal-binding</keyword>